<feature type="disulfide bond" description="Redox-active" evidence="4">
    <location>
        <begin position="66"/>
        <end position="70"/>
    </location>
</feature>
<evidence type="ECO:0000259" key="6">
    <source>
        <dbReference type="PROSITE" id="PS51352"/>
    </source>
</evidence>
<evidence type="ECO:0000256" key="2">
    <source>
        <dbReference type="ARBA" id="ARBA00023008"/>
    </source>
</evidence>
<comment type="caution">
    <text evidence="7">The sequence shown here is derived from an EMBL/GenBank/DDBJ whole genome shotgun (WGS) entry which is preliminary data.</text>
</comment>
<dbReference type="PANTHER" id="PTHR12151:SF25">
    <property type="entry name" value="LINALOOL DEHYDRATASE_ISOMERASE DOMAIN-CONTAINING PROTEIN"/>
    <property type="match status" value="1"/>
</dbReference>
<dbReference type="PROSITE" id="PS51352">
    <property type="entry name" value="THIOREDOXIN_2"/>
    <property type="match status" value="1"/>
</dbReference>
<dbReference type="CDD" id="cd02968">
    <property type="entry name" value="SCO"/>
    <property type="match status" value="1"/>
</dbReference>
<keyword evidence="5" id="KW-0732">Signal</keyword>
<dbReference type="PANTHER" id="PTHR12151">
    <property type="entry name" value="ELECTRON TRANSPORT PROTIN SCO1/SENC FAMILY MEMBER"/>
    <property type="match status" value="1"/>
</dbReference>
<evidence type="ECO:0000256" key="4">
    <source>
        <dbReference type="PIRSR" id="PIRSR603782-2"/>
    </source>
</evidence>
<keyword evidence="7" id="KW-0547">Nucleotide-binding</keyword>
<evidence type="ECO:0000313" key="7">
    <source>
        <dbReference type="EMBL" id="KGR82196.1"/>
    </source>
</evidence>
<evidence type="ECO:0000256" key="5">
    <source>
        <dbReference type="SAM" id="SignalP"/>
    </source>
</evidence>
<dbReference type="AlphaFoldDB" id="A0A0A3IBN9"/>
<name>A0A0A3IBN9_9BACI</name>
<dbReference type="PROSITE" id="PS51257">
    <property type="entry name" value="PROKAR_LIPOPROTEIN"/>
    <property type="match status" value="1"/>
</dbReference>
<dbReference type="OrthoDB" id="9811998at2"/>
<dbReference type="EMBL" id="JPVP01000060">
    <property type="protein sequence ID" value="KGR82196.1"/>
    <property type="molecule type" value="Genomic_DNA"/>
</dbReference>
<dbReference type="Pfam" id="PF02630">
    <property type="entry name" value="SCO1-SenC"/>
    <property type="match status" value="1"/>
</dbReference>
<dbReference type="STRING" id="1220589.CD32_23235"/>
<keyword evidence="7" id="KW-0067">ATP-binding</keyword>
<dbReference type="SUPFAM" id="SSF52833">
    <property type="entry name" value="Thioredoxin-like"/>
    <property type="match status" value="1"/>
</dbReference>
<dbReference type="eggNOG" id="COG1999">
    <property type="taxonomic scope" value="Bacteria"/>
</dbReference>
<dbReference type="Proteomes" id="UP000030437">
    <property type="component" value="Unassembled WGS sequence"/>
</dbReference>
<feature type="binding site" evidence="3">
    <location>
        <position position="160"/>
    </location>
    <ligand>
        <name>Cu cation</name>
        <dbReference type="ChEBI" id="CHEBI:23378"/>
    </ligand>
</feature>
<protein>
    <submittedName>
        <fullName evidence="7">Cysteine ABC transporter ATP-binding protein</fullName>
    </submittedName>
</protein>
<dbReference type="InterPro" id="IPR036249">
    <property type="entry name" value="Thioredoxin-like_sf"/>
</dbReference>
<dbReference type="InterPro" id="IPR013766">
    <property type="entry name" value="Thioredoxin_domain"/>
</dbReference>
<sequence>MKKKYVLAAILLLVAAVVSGCSNYKFKATTNYEVQNFTATNHRGEEISLEDLKGKPWLAMFIFTNCTTICSPMTYNMTEIQASLKERGVEDYNIVAFSVDPATDTPEVLAKYLSFYDVPDESKWNLVTGYDQKFIEQLAWDSFKSAVKKSSDPEQDQVMHASTFSLVDENGIVVKNYTGYSEEEDGVSYDTIAIDMETLIEEGSH</sequence>
<proteinExistence type="inferred from homology"/>
<feature type="domain" description="Thioredoxin" evidence="6">
    <location>
        <begin position="28"/>
        <end position="201"/>
    </location>
</feature>
<evidence type="ECO:0000256" key="3">
    <source>
        <dbReference type="PIRSR" id="PIRSR603782-1"/>
    </source>
</evidence>
<organism evidence="7 8">
    <name type="scientific">Lysinibacillus odysseyi 34hs-1 = NBRC 100172</name>
    <dbReference type="NCBI Taxonomy" id="1220589"/>
    <lineage>
        <taxon>Bacteria</taxon>
        <taxon>Bacillati</taxon>
        <taxon>Bacillota</taxon>
        <taxon>Bacilli</taxon>
        <taxon>Bacillales</taxon>
        <taxon>Bacillaceae</taxon>
        <taxon>Lysinibacillus</taxon>
    </lineage>
</organism>
<reference evidence="7 8" key="1">
    <citation type="submission" date="2014-02" db="EMBL/GenBank/DDBJ databases">
        <title>Draft genome sequence of Lysinibacillus odysseyi NBRC 100172.</title>
        <authorList>
            <person name="Zhang F."/>
            <person name="Wang G."/>
            <person name="Zhang L."/>
        </authorList>
    </citation>
    <scope>NUCLEOTIDE SEQUENCE [LARGE SCALE GENOMIC DNA]</scope>
    <source>
        <strain evidence="7 8">NBRC 100172</strain>
    </source>
</reference>
<keyword evidence="3" id="KW-0479">Metal-binding</keyword>
<feature type="chain" id="PRO_5039626339" evidence="5">
    <location>
        <begin position="28"/>
        <end position="205"/>
    </location>
</feature>
<accession>A0A0A3IBN9</accession>
<comment type="similarity">
    <text evidence="1">Belongs to the SCO1/2 family.</text>
</comment>
<evidence type="ECO:0000313" key="8">
    <source>
        <dbReference type="Proteomes" id="UP000030437"/>
    </source>
</evidence>
<dbReference type="InterPro" id="IPR003782">
    <property type="entry name" value="SCO1/SenC"/>
</dbReference>
<feature type="binding site" evidence="3">
    <location>
        <position position="66"/>
    </location>
    <ligand>
        <name>Cu cation</name>
        <dbReference type="ChEBI" id="CHEBI:23378"/>
    </ligand>
</feature>
<dbReference type="GO" id="GO:0046872">
    <property type="term" value="F:metal ion binding"/>
    <property type="evidence" value="ECO:0007669"/>
    <property type="project" value="UniProtKB-KW"/>
</dbReference>
<dbReference type="GO" id="GO:0005524">
    <property type="term" value="F:ATP binding"/>
    <property type="evidence" value="ECO:0007669"/>
    <property type="project" value="UniProtKB-KW"/>
</dbReference>
<gene>
    <name evidence="7" type="ORF">CD32_23235</name>
</gene>
<evidence type="ECO:0000256" key="1">
    <source>
        <dbReference type="ARBA" id="ARBA00010996"/>
    </source>
</evidence>
<feature type="binding site" evidence="3">
    <location>
        <position position="70"/>
    </location>
    <ligand>
        <name>Cu cation</name>
        <dbReference type="ChEBI" id="CHEBI:23378"/>
    </ligand>
</feature>
<dbReference type="RefSeq" id="WP_036159458.1">
    <property type="nucleotide sequence ID" value="NZ_AVCX01000001.1"/>
</dbReference>
<keyword evidence="4" id="KW-1015">Disulfide bond</keyword>
<keyword evidence="8" id="KW-1185">Reference proteome</keyword>
<feature type="signal peptide" evidence="5">
    <location>
        <begin position="1"/>
        <end position="27"/>
    </location>
</feature>
<dbReference type="Gene3D" id="3.40.30.10">
    <property type="entry name" value="Glutaredoxin"/>
    <property type="match status" value="1"/>
</dbReference>
<keyword evidence="2 3" id="KW-0186">Copper</keyword>